<gene>
    <name evidence="3" type="ORF">ARMOST_10908</name>
</gene>
<dbReference type="EMBL" id="FUEG01000008">
    <property type="protein sequence ID" value="SJL07558.1"/>
    <property type="molecule type" value="Genomic_DNA"/>
</dbReference>
<evidence type="ECO:0000259" key="2">
    <source>
        <dbReference type="Pfam" id="PF13649"/>
    </source>
</evidence>
<feature type="region of interest" description="Disordered" evidence="1">
    <location>
        <begin position="630"/>
        <end position="744"/>
    </location>
</feature>
<feature type="region of interest" description="Disordered" evidence="1">
    <location>
        <begin position="505"/>
        <end position="595"/>
    </location>
</feature>
<feature type="region of interest" description="Disordered" evidence="1">
    <location>
        <begin position="1075"/>
        <end position="1118"/>
    </location>
</feature>
<dbReference type="InterPro" id="IPR041698">
    <property type="entry name" value="Methyltransf_25"/>
</dbReference>
<feature type="region of interest" description="Disordered" evidence="1">
    <location>
        <begin position="785"/>
        <end position="832"/>
    </location>
</feature>
<feature type="region of interest" description="Disordered" evidence="1">
    <location>
        <begin position="1"/>
        <end position="109"/>
    </location>
</feature>
<feature type="compositionally biased region" description="Pro residues" evidence="1">
    <location>
        <begin position="54"/>
        <end position="64"/>
    </location>
</feature>
<protein>
    <recommendedName>
        <fullName evidence="2">Methyltransferase domain-containing protein</fullName>
    </recommendedName>
</protein>
<dbReference type="OMA" id="TGTWILN"/>
<sequence length="1138" mass="124412">MSIDPLPPSPSHRPLLARSQSDNPLADGQLSNRLPSVLSKKRHSTHIGVAEAPPSSPSPSPPSILRPSRPTRVGAPPVVLSRSRSAKVKISSRPRTATGSMEDVTPWELYPAPGDELGSRCVAIAESSPHNPSRVSTSMRPSSSGGRPSGRTFADHLRRRKSTGSKTPAKNPVGNNFAPFRLQSSASAGPLGTEPCPKNLRSVPVSNSHRNNLSKSPPSSGAYKASQTPILLTPPVPPVPTAWSGVVHAGPFVAPPSSSQSPSSTVLQGVKTKGKAAKFSTADRTVLEELKRNLNARAAQFVVKNGSCGSGKSSSGASSGISWGATGLGAVGVFSGKKHHPFGKDEIPYPRCYEKDVLDLDIWDTHFCRQICESLTWHVFEKPPTKVLDIGCGTGAWILECARTWRDCHFVGLDCVPLHPDLLQVGSSDLAHRITWTQSNFLDFLPFPNEEFDFVHIKRIALGVPEDKWDHLFEEIVRVMKPGAAFEMIEEDLFFPGCILDGDEDRDSDFGSETRSFDEPRRRFSGQVLVPPLETSRSCDHDMEEDTDSTHQSCSSSASGRKSEEVGSPLSTNSSPSLLPTGSTSGTSNYSAPVTPPSMTLPLPLLPMSNTAIIEDDEDEMALNTIRYRSESRKSLSPPTPPASSPNNKLVPNTVKPLPPLPPHQSTRRSTAPSTFKTTANQHRTPRHSDERLPTRSPTIFGAGRSKRPSTSSGIAGRRSPGTAGVSPFLTRSLPKEPPNPRNHSLLETIYKEMQASRFINLSPLSLLPNALGLHFKDVRSQPPIRFAFPPLQPKQTPQEEDSDSDPDEEARNAINPYPAQRLHLVSRTSTESSQEDRWVSAQSLLLKTSAYVSLDDSRLTGFSPRASSAVTKSPSSRTIPLLDDTAPLSARLLQGNALPNSNLNIDVQALNLNLALRAAEILGCSEEMWECVLQYQREARCTRKDGASRNVLKMRSKSVDAARHRHNKRSSAGGWSEPEDPVTLLEDLTREEFEGLLIRFDLDMQDHMALGSQMEERFSWTASPSPPSVERKAFDAAWERWCKWDEEQRNRPPPRGSRPTSLILTNPIDVSRMNHSERKLPARDQTLVSPGFPTRRPETRGSTSQTPRNDTTAPTKRLSRILGVFVAWKAEGSGSEP</sequence>
<feature type="compositionally biased region" description="Acidic residues" evidence="1">
    <location>
        <begin position="799"/>
        <end position="809"/>
    </location>
</feature>
<dbReference type="SUPFAM" id="SSF53335">
    <property type="entry name" value="S-adenosyl-L-methionine-dependent methyltransferases"/>
    <property type="match status" value="1"/>
</dbReference>
<evidence type="ECO:0000313" key="3">
    <source>
        <dbReference type="EMBL" id="SJL07558.1"/>
    </source>
</evidence>
<proteinExistence type="predicted"/>
<dbReference type="PANTHER" id="PTHR43591:SF24">
    <property type="entry name" value="2-METHOXY-6-POLYPRENYL-1,4-BENZOQUINOL METHYLASE, MITOCHONDRIAL"/>
    <property type="match status" value="1"/>
</dbReference>
<evidence type="ECO:0000313" key="4">
    <source>
        <dbReference type="Proteomes" id="UP000219338"/>
    </source>
</evidence>
<dbReference type="Pfam" id="PF13649">
    <property type="entry name" value="Methyltransf_25"/>
    <property type="match status" value="1"/>
</dbReference>
<dbReference type="InterPro" id="IPR029063">
    <property type="entry name" value="SAM-dependent_MTases_sf"/>
</dbReference>
<feature type="compositionally biased region" description="Low complexity" evidence="1">
    <location>
        <begin position="132"/>
        <end position="151"/>
    </location>
</feature>
<evidence type="ECO:0000256" key="1">
    <source>
        <dbReference type="SAM" id="MobiDB-lite"/>
    </source>
</evidence>
<reference evidence="4" key="1">
    <citation type="journal article" date="2017" name="Nat. Ecol. Evol.">
        <title>Genome expansion and lineage-specific genetic innovations in the forest pathogenic fungi Armillaria.</title>
        <authorList>
            <person name="Sipos G."/>
            <person name="Prasanna A.N."/>
            <person name="Walter M.C."/>
            <person name="O'Connor E."/>
            <person name="Balint B."/>
            <person name="Krizsan K."/>
            <person name="Kiss B."/>
            <person name="Hess J."/>
            <person name="Varga T."/>
            <person name="Slot J."/>
            <person name="Riley R."/>
            <person name="Boka B."/>
            <person name="Rigling D."/>
            <person name="Barry K."/>
            <person name="Lee J."/>
            <person name="Mihaltcheva S."/>
            <person name="LaButti K."/>
            <person name="Lipzen A."/>
            <person name="Waldron R."/>
            <person name="Moloney N.M."/>
            <person name="Sperisen C."/>
            <person name="Kredics L."/>
            <person name="Vagvoelgyi C."/>
            <person name="Patrignani A."/>
            <person name="Fitzpatrick D."/>
            <person name="Nagy I."/>
            <person name="Doyle S."/>
            <person name="Anderson J.B."/>
            <person name="Grigoriev I.V."/>
            <person name="Gueldener U."/>
            <person name="Muensterkoetter M."/>
            <person name="Nagy L.G."/>
        </authorList>
    </citation>
    <scope>NUCLEOTIDE SEQUENCE [LARGE SCALE GENOMIC DNA]</scope>
    <source>
        <strain evidence="4">C18/9</strain>
    </source>
</reference>
<feature type="domain" description="Methyltransferase" evidence="2">
    <location>
        <begin position="387"/>
        <end position="483"/>
    </location>
</feature>
<feature type="compositionally biased region" description="Polar residues" evidence="1">
    <location>
        <begin position="550"/>
        <end position="560"/>
    </location>
</feature>
<dbReference type="CDD" id="cd02440">
    <property type="entry name" value="AdoMet_MTases"/>
    <property type="match status" value="1"/>
</dbReference>
<feature type="compositionally biased region" description="Polar residues" evidence="1">
    <location>
        <begin position="204"/>
        <end position="219"/>
    </location>
</feature>
<dbReference type="STRING" id="47428.A0A284RFQ5"/>
<feature type="compositionally biased region" description="Polar residues" evidence="1">
    <location>
        <begin position="1101"/>
        <end position="1115"/>
    </location>
</feature>
<dbReference type="Proteomes" id="UP000219338">
    <property type="component" value="Unassembled WGS sequence"/>
</dbReference>
<feature type="compositionally biased region" description="Pro residues" evidence="1">
    <location>
        <begin position="1"/>
        <end position="11"/>
    </location>
</feature>
<accession>A0A284RFQ5</accession>
<dbReference type="OrthoDB" id="2013972at2759"/>
<feature type="region of interest" description="Disordered" evidence="1">
    <location>
        <begin position="958"/>
        <end position="979"/>
    </location>
</feature>
<feature type="compositionally biased region" description="Low complexity" evidence="1">
    <location>
        <begin position="567"/>
        <end position="589"/>
    </location>
</feature>
<organism evidence="3 4">
    <name type="scientific">Armillaria ostoyae</name>
    <name type="common">Armillaria root rot fungus</name>
    <dbReference type="NCBI Taxonomy" id="47428"/>
    <lineage>
        <taxon>Eukaryota</taxon>
        <taxon>Fungi</taxon>
        <taxon>Dikarya</taxon>
        <taxon>Basidiomycota</taxon>
        <taxon>Agaricomycotina</taxon>
        <taxon>Agaricomycetes</taxon>
        <taxon>Agaricomycetidae</taxon>
        <taxon>Agaricales</taxon>
        <taxon>Marasmiineae</taxon>
        <taxon>Physalacriaceae</taxon>
        <taxon>Armillaria</taxon>
    </lineage>
</organism>
<dbReference type="GO" id="GO:0008168">
    <property type="term" value="F:methyltransferase activity"/>
    <property type="evidence" value="ECO:0007669"/>
    <property type="project" value="TreeGrafter"/>
</dbReference>
<keyword evidence="4" id="KW-1185">Reference proteome</keyword>
<name>A0A284RFQ5_ARMOS</name>
<dbReference type="Gene3D" id="3.40.50.150">
    <property type="entry name" value="Vaccinia Virus protein VP39"/>
    <property type="match status" value="1"/>
</dbReference>
<feature type="compositionally biased region" description="Polar residues" evidence="1">
    <location>
        <begin position="664"/>
        <end position="683"/>
    </location>
</feature>
<dbReference type="PANTHER" id="PTHR43591">
    <property type="entry name" value="METHYLTRANSFERASE"/>
    <property type="match status" value="1"/>
</dbReference>
<feature type="region of interest" description="Disordered" evidence="1">
    <location>
        <begin position="126"/>
        <end position="225"/>
    </location>
</feature>
<dbReference type="AlphaFoldDB" id="A0A284RFQ5"/>